<comment type="caution">
    <text evidence="3">The sequence shown here is derived from an EMBL/GenBank/DDBJ whole genome shotgun (WGS) entry which is preliminary data.</text>
</comment>
<dbReference type="EMBL" id="JAVRRD010000047">
    <property type="protein sequence ID" value="KAK5044560.1"/>
    <property type="molecule type" value="Genomic_DNA"/>
</dbReference>
<evidence type="ECO:0000313" key="3">
    <source>
        <dbReference type="EMBL" id="KAK5044560.1"/>
    </source>
</evidence>
<dbReference type="Gene3D" id="1.25.40.10">
    <property type="entry name" value="Tetratricopeptide repeat domain"/>
    <property type="match status" value="1"/>
</dbReference>
<dbReference type="RefSeq" id="XP_064700218.1">
    <property type="nucleotide sequence ID" value="XM_064854219.1"/>
</dbReference>
<reference evidence="3 4" key="1">
    <citation type="submission" date="2023-08" db="EMBL/GenBank/DDBJ databases">
        <title>Black Yeasts Isolated from many extreme environments.</title>
        <authorList>
            <person name="Coleine C."/>
            <person name="Stajich J.E."/>
            <person name="Selbmann L."/>
        </authorList>
    </citation>
    <scope>NUCLEOTIDE SEQUENCE [LARGE SCALE GENOMIC DNA]</scope>
    <source>
        <strain evidence="3 4">CCFEE 5792</strain>
    </source>
</reference>
<evidence type="ECO:0000256" key="1">
    <source>
        <dbReference type="ARBA" id="ARBA00022737"/>
    </source>
</evidence>
<evidence type="ECO:0000256" key="2">
    <source>
        <dbReference type="SAM" id="MobiDB-lite"/>
    </source>
</evidence>
<feature type="compositionally biased region" description="Pro residues" evidence="2">
    <location>
        <begin position="8"/>
        <end position="18"/>
    </location>
</feature>
<dbReference type="Proteomes" id="UP001358417">
    <property type="component" value="Unassembled WGS sequence"/>
</dbReference>
<sequence>MAQLLGHPLPPTPPPAIYSPPLRTDSPRIIEPPSQDRDNTAYSPYDHHHSKSLSTSQDGDGHILPPEAALSRSSDPIAPNRSLTPQPALGQDPNRLSPSPQVMVRRRPVEGQGSAGLTPEHRRIASENLTPKDGEILTPFQKRSMRHASTSVLDSEQSSESFEPLRYHHHALDEQDLSKRASRLTVATDGSGPSNSARNSTYGYNVQRPISSYSNASDFRGRTNSPQLSPARPVSRHSRSPDTRPLSYVDLLNVPYPQPAPSGAENLINSGLRTVIGANASLLSTRKTLEMYRQNVKKTNDPAVQYEFAVFMISAAQEDGLEADHASVSAVSDKSHTSVREDLLKEAKHILQKLSDRSYPFAQYYLADGYASGLFNKGREDWERAFPLFLAASKHGHAEAGYRTALCYEFGWGTRIDAAKAVQFYQQAASKNHPGAMLRLGRACLMGDMGLVKRYREGVRWLKRAAESADHQYNQGPYDLGCLHETGYGPDVFADEAYAAQLYTKAADLGHVEANFRLGKAYEFGQLGCPKDAALSIHFYTGAAERGHAESQMALCAWYMVGVENVLEKDESEAYEWAKRAAAQGLAKAQYTLGYFTEMGIGCRRDPLEANVMYVSAADQGEERAKHRIAAIRAASNGADPLTAASASRKSALIASKSAGNIGPQGEHIPVYQSLSVQLLTMEITEGEKKKKFGIF</sequence>
<gene>
    <name evidence="3" type="ORF">LTR84_010684</name>
</gene>
<name>A0AAV9MT40_9EURO</name>
<dbReference type="SUPFAM" id="SSF81901">
    <property type="entry name" value="HCP-like"/>
    <property type="match status" value="1"/>
</dbReference>
<dbReference type="GeneID" id="89978840"/>
<protein>
    <submittedName>
        <fullName evidence="3">Uncharacterized protein</fullName>
    </submittedName>
</protein>
<dbReference type="InterPro" id="IPR011990">
    <property type="entry name" value="TPR-like_helical_dom_sf"/>
</dbReference>
<keyword evidence="4" id="KW-1185">Reference proteome</keyword>
<feature type="region of interest" description="Disordered" evidence="2">
    <location>
        <begin position="185"/>
        <end position="246"/>
    </location>
</feature>
<dbReference type="AlphaFoldDB" id="A0AAV9MT40"/>
<feature type="compositionally biased region" description="Polar residues" evidence="2">
    <location>
        <begin position="191"/>
        <end position="228"/>
    </location>
</feature>
<dbReference type="SMART" id="SM00671">
    <property type="entry name" value="SEL1"/>
    <property type="match status" value="7"/>
</dbReference>
<feature type="region of interest" description="Disordered" evidence="2">
    <location>
        <begin position="1"/>
        <end position="162"/>
    </location>
</feature>
<dbReference type="InterPro" id="IPR006597">
    <property type="entry name" value="Sel1-like"/>
</dbReference>
<keyword evidence="1" id="KW-0677">Repeat</keyword>
<feature type="compositionally biased region" description="Basic and acidic residues" evidence="2">
    <location>
        <begin position="119"/>
        <end position="135"/>
    </location>
</feature>
<dbReference type="PANTHER" id="PTHR46430">
    <property type="entry name" value="PROTEIN SKT5-RELATED"/>
    <property type="match status" value="1"/>
</dbReference>
<dbReference type="Pfam" id="PF08238">
    <property type="entry name" value="Sel1"/>
    <property type="match status" value="7"/>
</dbReference>
<organism evidence="3 4">
    <name type="scientific">Exophiala bonariae</name>
    <dbReference type="NCBI Taxonomy" id="1690606"/>
    <lineage>
        <taxon>Eukaryota</taxon>
        <taxon>Fungi</taxon>
        <taxon>Dikarya</taxon>
        <taxon>Ascomycota</taxon>
        <taxon>Pezizomycotina</taxon>
        <taxon>Eurotiomycetes</taxon>
        <taxon>Chaetothyriomycetidae</taxon>
        <taxon>Chaetothyriales</taxon>
        <taxon>Herpotrichiellaceae</taxon>
        <taxon>Exophiala</taxon>
    </lineage>
</organism>
<evidence type="ECO:0000313" key="4">
    <source>
        <dbReference type="Proteomes" id="UP001358417"/>
    </source>
</evidence>
<dbReference type="PANTHER" id="PTHR46430:SF1">
    <property type="entry name" value="CHITIN SYNTHASE REGULATOR SKT5-RELATED"/>
    <property type="match status" value="1"/>
</dbReference>
<feature type="compositionally biased region" description="Polar residues" evidence="2">
    <location>
        <begin position="147"/>
        <end position="161"/>
    </location>
</feature>
<dbReference type="InterPro" id="IPR051726">
    <property type="entry name" value="Chitin_Synth_Reg"/>
</dbReference>
<proteinExistence type="predicted"/>
<accession>A0AAV9MT40</accession>